<feature type="region of interest" description="Disordered" evidence="1">
    <location>
        <begin position="28"/>
        <end position="47"/>
    </location>
</feature>
<feature type="signal peptide" evidence="2">
    <location>
        <begin position="1"/>
        <end position="33"/>
    </location>
</feature>
<feature type="compositionally biased region" description="Basic and acidic residues" evidence="1">
    <location>
        <begin position="369"/>
        <end position="379"/>
    </location>
</feature>
<dbReference type="Proteomes" id="UP000283644">
    <property type="component" value="Unassembled WGS sequence"/>
</dbReference>
<comment type="caution">
    <text evidence="3">The sequence shown here is derived from an EMBL/GenBank/DDBJ whole genome shotgun (WGS) entry which is preliminary data.</text>
</comment>
<evidence type="ECO:0008006" key="5">
    <source>
        <dbReference type="Google" id="ProtNLM"/>
    </source>
</evidence>
<organism evidence="3 4">
    <name type="scientific">Nocardioides immobilis</name>
    <dbReference type="NCBI Taxonomy" id="2049295"/>
    <lineage>
        <taxon>Bacteria</taxon>
        <taxon>Bacillati</taxon>
        <taxon>Actinomycetota</taxon>
        <taxon>Actinomycetes</taxon>
        <taxon>Propionibacteriales</taxon>
        <taxon>Nocardioidaceae</taxon>
        <taxon>Nocardioides</taxon>
    </lineage>
</organism>
<reference evidence="3 4" key="1">
    <citation type="submission" date="2018-09" db="EMBL/GenBank/DDBJ databases">
        <title>Genome sequencing of Nocardioides immobilis CCTCC AB 2017083 for comparison to Nocardioides silvaticus.</title>
        <authorList>
            <person name="Li C."/>
            <person name="Wang G."/>
        </authorList>
    </citation>
    <scope>NUCLEOTIDE SEQUENCE [LARGE SCALE GENOMIC DNA]</scope>
    <source>
        <strain evidence="3 4">CCTCC AB 2017083</strain>
    </source>
</reference>
<evidence type="ECO:0000313" key="4">
    <source>
        <dbReference type="Proteomes" id="UP000283644"/>
    </source>
</evidence>
<dbReference type="PANTHER" id="PTHR40050">
    <property type="entry name" value="INNER SPORE COAT PROTEIN H"/>
    <property type="match status" value="1"/>
</dbReference>
<dbReference type="EMBL" id="QXGH01000036">
    <property type="protein sequence ID" value="RHW24093.1"/>
    <property type="molecule type" value="Genomic_DNA"/>
</dbReference>
<keyword evidence="2" id="KW-0732">Signal</keyword>
<protein>
    <recommendedName>
        <fullName evidence="5">Spore coat protein CotH</fullName>
    </recommendedName>
</protein>
<gene>
    <name evidence="3" type="ORF">D0Z08_26470</name>
</gene>
<feature type="region of interest" description="Disordered" evidence="1">
    <location>
        <begin position="327"/>
        <end position="383"/>
    </location>
</feature>
<keyword evidence="4" id="KW-1185">Reference proteome</keyword>
<dbReference type="AlphaFoldDB" id="A0A417XUQ8"/>
<dbReference type="Pfam" id="PF08757">
    <property type="entry name" value="CotH"/>
    <property type="match status" value="1"/>
</dbReference>
<evidence type="ECO:0000256" key="2">
    <source>
        <dbReference type="SAM" id="SignalP"/>
    </source>
</evidence>
<accession>A0A417XUQ8</accession>
<dbReference type="PROSITE" id="PS51257">
    <property type="entry name" value="PROKAR_LIPOPROTEIN"/>
    <property type="match status" value="1"/>
</dbReference>
<name>A0A417XUQ8_9ACTN</name>
<proteinExistence type="predicted"/>
<dbReference type="PANTHER" id="PTHR40050:SF1">
    <property type="entry name" value="INNER SPORE COAT PROTEIN H"/>
    <property type="match status" value="1"/>
</dbReference>
<dbReference type="OrthoDB" id="3280828at2"/>
<feature type="compositionally biased region" description="Low complexity" evidence="1">
    <location>
        <begin position="351"/>
        <end position="361"/>
    </location>
</feature>
<dbReference type="InterPro" id="IPR014867">
    <property type="entry name" value="Spore_coat_CotH_CotH2/3/7"/>
</dbReference>
<evidence type="ECO:0000256" key="1">
    <source>
        <dbReference type="SAM" id="MobiDB-lite"/>
    </source>
</evidence>
<sequence>MRSRPRTTRTRASLATAVATTLMLTGCSSGGDAATDETSRSAGASTSGSVYDASIVHTFALEIEDDDFDQMIAAYEDTGEKEWITATVTIDGETFEDVGLRLKGNSSLMSVSSDAEPTDLPWLIDLGKYVDGQDLDGYSEFVVRSNTTESALNEAVALDLLEQAGLASEHAVASRFSVNGGEEKLRLVVQNLDGDWDEENFDTEGVLYKAESGGDYSYRGDDPSAYEDVFDQETDSDEENLEPLIEFLDFINNSDDATFADELGDHLDVEAFATYLAFEDLIGNTDDIDGPGNNSYLRYDEESGSFTVVAWDHNLAFGGFGMMGGGPGRDGEMPEGFEPPEGMERPEGFEPPEGMELPEGFDPGEVPEGFERHGDRDGAPGRFGGSNILVERFKADEDFNARYEQALADLEEQLFTSGAAQEVLDEWVAVLSDQAGDLIDAETLDAEAADIEAALEDPGSAQSSAPGDTDDDADDKGRNS</sequence>
<feature type="chain" id="PRO_5019095336" description="Spore coat protein CotH" evidence="2">
    <location>
        <begin position="34"/>
        <end position="480"/>
    </location>
</feature>
<evidence type="ECO:0000313" key="3">
    <source>
        <dbReference type="EMBL" id="RHW24093.1"/>
    </source>
</evidence>
<feature type="region of interest" description="Disordered" evidence="1">
    <location>
        <begin position="449"/>
        <end position="480"/>
    </location>
</feature>